<feature type="transmembrane region" description="Helical" evidence="7">
    <location>
        <begin position="125"/>
        <end position="148"/>
    </location>
</feature>
<keyword evidence="3 7" id="KW-0812">Transmembrane</keyword>
<evidence type="ECO:0000256" key="4">
    <source>
        <dbReference type="ARBA" id="ARBA00022989"/>
    </source>
</evidence>
<name>A0A9N9VEL1_9HYPO</name>
<evidence type="ECO:0000256" key="5">
    <source>
        <dbReference type="ARBA" id="ARBA00023136"/>
    </source>
</evidence>
<evidence type="ECO:0000256" key="6">
    <source>
        <dbReference type="SAM" id="MobiDB-lite"/>
    </source>
</evidence>
<feature type="transmembrane region" description="Helical" evidence="7">
    <location>
        <begin position="329"/>
        <end position="353"/>
    </location>
</feature>
<dbReference type="Gene3D" id="1.20.1250.20">
    <property type="entry name" value="MFS general substrate transporter like domains"/>
    <property type="match status" value="2"/>
</dbReference>
<dbReference type="CDD" id="cd06179">
    <property type="entry name" value="MFS_TRI12_like"/>
    <property type="match status" value="1"/>
</dbReference>
<feature type="compositionally biased region" description="Basic and acidic residues" evidence="6">
    <location>
        <begin position="12"/>
        <end position="22"/>
    </location>
</feature>
<feature type="transmembrane region" description="Helical" evidence="7">
    <location>
        <begin position="455"/>
        <end position="477"/>
    </location>
</feature>
<feature type="transmembrane region" description="Helical" evidence="7">
    <location>
        <begin position="257"/>
        <end position="277"/>
    </location>
</feature>
<feature type="region of interest" description="Disordered" evidence="6">
    <location>
        <begin position="1"/>
        <end position="29"/>
    </location>
</feature>
<feature type="transmembrane region" description="Helical" evidence="7">
    <location>
        <begin position="216"/>
        <end position="236"/>
    </location>
</feature>
<sequence>SKPRPSTMANSSKEEVTSHQHAEIPSSRSISIQEHEPLGCETDFQHLPKGYYYSRFFLGSLLATGLGLWAAVASFGYAAPILTQINADLGPDARYTWISLVYNAALAIFLAPLGRLTDIFGRRYFFIGGGLIGVAGSIVCATSTSIPMLIGGNVLLGICSATQMGFHFVLGELIPLKWRYVGNAFLYLFTIPSGLAPSIDYGFIQSYPNVGWRGLYWQILALNGAALICWVLFYFPPSFEKKHRNEENSSVLYWLKNFDWIGFFLLASGFCVFLLGLSWGGAVYPWKSAATISSIVIGFVVLVAFVLWEIHAPLKEPLIPMHLFKNTQWVVSCVLLGLGAGVYYAFAIIWPMQCATLYNDRDLNYLGGISSLVGVGIISGQIIGGVLTAKIGKAKYQCMTVFTIGGIFLAAVAVSNPDNKSTAIALMFLGCFFIGWNETITLANTTICVEDQREIGIAGGLGASIRAAICAVLVAIYTTILSNRLTQTTASLVPPALVGAGLPADSVSDFLTIISTSGTSAPSSVYASISGITDYIVAVGVRAYKVANSDAYRTVYLSTIAFSGLAIILTFFAPNTEKYMTDHVAATLNQEGTTSDEEKGGSH</sequence>
<gene>
    <name evidence="9" type="ORF">CRHIZ90672A_00000111</name>
</gene>
<feature type="transmembrane region" description="Helical" evidence="7">
    <location>
        <begin position="423"/>
        <end position="443"/>
    </location>
</feature>
<keyword evidence="2" id="KW-0813">Transport</keyword>
<feature type="transmembrane region" description="Helical" evidence="7">
    <location>
        <begin position="555"/>
        <end position="573"/>
    </location>
</feature>
<feature type="non-terminal residue" evidence="9">
    <location>
        <position position="1"/>
    </location>
</feature>
<protein>
    <recommendedName>
        <fullName evidence="8">Major facilitator superfamily (MFS) profile domain-containing protein</fullName>
    </recommendedName>
</protein>
<comment type="subcellular location">
    <subcellularLocation>
        <location evidence="1">Membrane</location>
        <topology evidence="1">Multi-pass membrane protein</topology>
    </subcellularLocation>
</comment>
<feature type="transmembrane region" description="Helical" evidence="7">
    <location>
        <begin position="95"/>
        <end position="113"/>
    </location>
</feature>
<feature type="transmembrane region" description="Helical" evidence="7">
    <location>
        <begin position="56"/>
        <end position="75"/>
    </location>
</feature>
<comment type="caution">
    <text evidence="9">The sequence shown here is derived from an EMBL/GenBank/DDBJ whole genome shotgun (WGS) entry which is preliminary data.</text>
</comment>
<proteinExistence type="predicted"/>
<dbReference type="EMBL" id="CABFNQ020000694">
    <property type="protein sequence ID" value="CAH0023703.1"/>
    <property type="molecule type" value="Genomic_DNA"/>
</dbReference>
<dbReference type="InterPro" id="IPR036259">
    <property type="entry name" value="MFS_trans_sf"/>
</dbReference>
<organism evidence="9 10">
    <name type="scientific">Clonostachys rhizophaga</name>
    <dbReference type="NCBI Taxonomy" id="160324"/>
    <lineage>
        <taxon>Eukaryota</taxon>
        <taxon>Fungi</taxon>
        <taxon>Dikarya</taxon>
        <taxon>Ascomycota</taxon>
        <taxon>Pezizomycotina</taxon>
        <taxon>Sordariomycetes</taxon>
        <taxon>Hypocreomycetidae</taxon>
        <taxon>Hypocreales</taxon>
        <taxon>Bionectriaceae</taxon>
        <taxon>Clonostachys</taxon>
    </lineage>
</organism>
<dbReference type="AlphaFoldDB" id="A0A9N9VEL1"/>
<dbReference type="GO" id="GO:0022857">
    <property type="term" value="F:transmembrane transporter activity"/>
    <property type="evidence" value="ECO:0007669"/>
    <property type="project" value="InterPro"/>
</dbReference>
<keyword evidence="5 7" id="KW-0472">Membrane</keyword>
<feature type="transmembrane region" description="Helical" evidence="7">
    <location>
        <begin position="185"/>
        <end position="204"/>
    </location>
</feature>
<dbReference type="PANTHER" id="PTHR23501">
    <property type="entry name" value="MAJOR FACILITATOR SUPERFAMILY"/>
    <property type="match status" value="1"/>
</dbReference>
<dbReference type="InterPro" id="IPR053791">
    <property type="entry name" value="MFS_Tri12-like"/>
</dbReference>
<evidence type="ECO:0000256" key="1">
    <source>
        <dbReference type="ARBA" id="ARBA00004141"/>
    </source>
</evidence>
<feature type="transmembrane region" description="Helical" evidence="7">
    <location>
        <begin position="399"/>
        <end position="417"/>
    </location>
</feature>
<dbReference type="Proteomes" id="UP000696573">
    <property type="component" value="Unassembled WGS sequence"/>
</dbReference>
<keyword evidence="10" id="KW-1185">Reference proteome</keyword>
<evidence type="ECO:0000259" key="8">
    <source>
        <dbReference type="PROSITE" id="PS50850"/>
    </source>
</evidence>
<dbReference type="GO" id="GO:0005886">
    <property type="term" value="C:plasma membrane"/>
    <property type="evidence" value="ECO:0007669"/>
    <property type="project" value="TreeGrafter"/>
</dbReference>
<keyword evidence="4 7" id="KW-1133">Transmembrane helix</keyword>
<accession>A0A9N9VEL1</accession>
<dbReference type="PROSITE" id="PS50850">
    <property type="entry name" value="MFS"/>
    <property type="match status" value="1"/>
</dbReference>
<dbReference type="Pfam" id="PF06609">
    <property type="entry name" value="TRI12"/>
    <property type="match status" value="1"/>
</dbReference>
<dbReference type="InterPro" id="IPR020846">
    <property type="entry name" value="MFS_dom"/>
</dbReference>
<evidence type="ECO:0000256" key="7">
    <source>
        <dbReference type="SAM" id="Phobius"/>
    </source>
</evidence>
<dbReference type="SUPFAM" id="SSF103473">
    <property type="entry name" value="MFS general substrate transporter"/>
    <property type="match status" value="1"/>
</dbReference>
<evidence type="ECO:0000313" key="10">
    <source>
        <dbReference type="Proteomes" id="UP000696573"/>
    </source>
</evidence>
<dbReference type="InterPro" id="IPR010573">
    <property type="entry name" value="MFS_Str1/Tri12-like"/>
</dbReference>
<feature type="transmembrane region" description="Helical" evidence="7">
    <location>
        <begin position="365"/>
        <end position="387"/>
    </location>
</feature>
<feature type="transmembrane region" description="Helical" evidence="7">
    <location>
        <begin position="525"/>
        <end position="543"/>
    </location>
</feature>
<reference evidence="9" key="1">
    <citation type="submission" date="2021-10" db="EMBL/GenBank/DDBJ databases">
        <authorList>
            <person name="Piombo E."/>
        </authorList>
    </citation>
    <scope>NUCLEOTIDE SEQUENCE</scope>
</reference>
<evidence type="ECO:0000256" key="3">
    <source>
        <dbReference type="ARBA" id="ARBA00022692"/>
    </source>
</evidence>
<feature type="domain" description="Major facilitator superfamily (MFS) profile" evidence="8">
    <location>
        <begin position="60"/>
        <end position="578"/>
    </location>
</feature>
<dbReference type="OrthoDB" id="4161376at2759"/>
<evidence type="ECO:0000256" key="2">
    <source>
        <dbReference type="ARBA" id="ARBA00022448"/>
    </source>
</evidence>
<feature type="transmembrane region" description="Helical" evidence="7">
    <location>
        <begin position="154"/>
        <end position="173"/>
    </location>
</feature>
<feature type="transmembrane region" description="Helical" evidence="7">
    <location>
        <begin position="289"/>
        <end position="308"/>
    </location>
</feature>
<dbReference type="PANTHER" id="PTHR23501:SF109">
    <property type="entry name" value="MAJOR FACILITATOR SUPERFAMILY (MFS) PROFILE DOMAIN-CONTAINING PROTEIN-RELATED"/>
    <property type="match status" value="1"/>
</dbReference>
<evidence type="ECO:0000313" key="9">
    <source>
        <dbReference type="EMBL" id="CAH0023703.1"/>
    </source>
</evidence>